<dbReference type="PANTHER" id="PTHR44129">
    <property type="entry name" value="WD REPEAT-CONTAINING PROTEIN POP1"/>
    <property type="match status" value="1"/>
</dbReference>
<gene>
    <name evidence="5" type="ORF">BLNAU_13231</name>
</gene>
<dbReference type="Pfam" id="PF00400">
    <property type="entry name" value="WD40"/>
    <property type="match status" value="4"/>
</dbReference>
<feature type="compositionally biased region" description="Acidic residues" evidence="4">
    <location>
        <begin position="456"/>
        <end position="469"/>
    </location>
</feature>
<dbReference type="InterPro" id="IPR020472">
    <property type="entry name" value="WD40_PAC1"/>
</dbReference>
<feature type="repeat" description="WD" evidence="3">
    <location>
        <begin position="206"/>
        <end position="236"/>
    </location>
</feature>
<feature type="compositionally biased region" description="Basic and acidic residues" evidence="4">
    <location>
        <begin position="1175"/>
        <end position="1184"/>
    </location>
</feature>
<feature type="compositionally biased region" description="Basic and acidic residues" evidence="4">
    <location>
        <begin position="1059"/>
        <end position="1143"/>
    </location>
</feature>
<dbReference type="PROSITE" id="PS00678">
    <property type="entry name" value="WD_REPEATS_1"/>
    <property type="match status" value="2"/>
</dbReference>
<feature type="region of interest" description="Disordered" evidence="4">
    <location>
        <begin position="649"/>
        <end position="800"/>
    </location>
</feature>
<feature type="compositionally biased region" description="Basic and acidic residues" evidence="4">
    <location>
        <begin position="701"/>
        <end position="716"/>
    </location>
</feature>
<organism evidence="5 6">
    <name type="scientific">Blattamonas nauphoetae</name>
    <dbReference type="NCBI Taxonomy" id="2049346"/>
    <lineage>
        <taxon>Eukaryota</taxon>
        <taxon>Metamonada</taxon>
        <taxon>Preaxostyla</taxon>
        <taxon>Oxymonadida</taxon>
        <taxon>Blattamonas</taxon>
    </lineage>
</organism>
<sequence length="1457" mass="164639">MTDSRVRLPVSLNTVAHFHEPLSSVHSVSEAGDLFLCGFDSGTIRIVNTFNGVQQTELSGHSDTITKAIATHDLIISGSGDCSIRLWDKETGKFISLLPLEKKKGRVTYREKKQALDRVKNARKAFEEAPPDQKAVAEVNLQRAIQRFSLVGSATETQPDARRNVVSDSTQNGAHENRITDLTLVSALFEGAGTAYSDGPVPFSPSFSSSSTLLASTSMDNTVKLWSLDQANPTSSLIHTIQSAHNDSVTGAVSVSGSPYLITVGWDKAIRVWDLRTCNCVTTFTRAHSDFITSIILLPSFDPKTKPFVTKTRKYTDDSDSDDVFDESESDDDHVVYPTQKELEFNSDFFLYHSPMSLNGLVYFATSGWDNVIKVWSFNGYFIQPYVPRSDPHLLFTKFFASLFTSRTLSQFDVDSYSTEYPFKVTTVETASKPPTPHENQERKPSTSRESKSGETEGEDSNEEEESEEAPLPFTESLKYSVNDTEEDMKMNFQLYRLKNEAQDQSLKVHNISELKPSELQDMLIFFLHSETREEINEKRRTALKRKVFETIGRRREKEKTLQEERKKQDWAKMIEDLRKKQEGKKMHTYIPSTPQHRKRGFPGQAEIRTHKGKSKVPHWKQPPPFERDDFGEGVGMKEWLLDQSDELFGKNHVPTDEEVERMREDTILRRQFHQPSEEDEKERKMQRLLRREERKKKRLEAKLQKEAEELARIDEENLDTDPFPPLTEQSDRATQSDGDDLPMNSAPDRSTLKLNLKSGHSLPKASSGLKSRTTSPGPSQLDMLSDSSDWEEEEDLDEEDMEILTDLRTVNSNDQHLLSLYTSTVIMVDSEKEARHKVRMKGKETGILQNGLQGNDYLVTIDTQEMRNKYRKAIVGHLSPKSPKGAPKKEVTHSIHPLKTESGNHITFSSLMIHRGDRARLQFPNERKREKKSIYLDASKPQSSMPKDKHGLEAVRESFDGGNDTQQVNDIKSPGESEFRTQTLPSHTPPFPRRSSMDSVNSERALETEEDPPENENNETTALTPEQLPNKAETDLSERPEDHDKPSEVTVSDGEEGQSEHEEPTDNGEGEHAEHETVSEQVENEKDEVLPEREQVENEKDEALPEREQVENEKDEAPQEREQDSREPISQPDEEHSDKENPEQNDPIEQPDFSSDPDEHEGNIEVFELGSLMESDRGSHSSDRSFQNQNTVPFHPHKNVKRPSRLSLTELSRDVPVVAGQPSSRRTDRSGEGHFANLTTRTGTSTYMQSFVAPTMAEPLHHVRQSTYENYGAQLLREVIDTIPVSTLKYPIVPGCPDSVLEPFEFESDHLLSTKSLHSVMRDGHSSFITSITPYHNGNHILSTGKDGTISIWNIVTGERVFSSLLDLDSDKTPPKQFKSSRNASVANLLSRNATSTNLLSSPSVGSFSARDMVNQTQRVKEILSKVAPINSSSQIGTTTPYGAVVATEYDLITFR</sequence>
<feature type="region of interest" description="Disordered" evidence="4">
    <location>
        <begin position="610"/>
        <end position="632"/>
    </location>
</feature>
<accession>A0ABQ9XHD4</accession>
<dbReference type="InterPro" id="IPR001680">
    <property type="entry name" value="WD40_rpt"/>
</dbReference>
<dbReference type="SUPFAM" id="SSF50978">
    <property type="entry name" value="WD40 repeat-like"/>
    <property type="match status" value="2"/>
</dbReference>
<dbReference type="Proteomes" id="UP001281761">
    <property type="component" value="Unassembled WGS sequence"/>
</dbReference>
<protein>
    <submittedName>
        <fullName evidence="5">Uncharacterized protein</fullName>
    </submittedName>
</protein>
<feature type="compositionally biased region" description="Polar residues" evidence="4">
    <location>
        <begin position="769"/>
        <end position="779"/>
    </location>
</feature>
<evidence type="ECO:0000256" key="2">
    <source>
        <dbReference type="ARBA" id="ARBA00022737"/>
    </source>
</evidence>
<feature type="region of interest" description="Disordered" evidence="4">
    <location>
        <begin position="1175"/>
        <end position="1239"/>
    </location>
</feature>
<feature type="repeat" description="WD" evidence="3">
    <location>
        <begin position="242"/>
        <end position="283"/>
    </location>
</feature>
<feature type="compositionally biased region" description="Acidic residues" evidence="4">
    <location>
        <begin position="789"/>
        <end position="800"/>
    </location>
</feature>
<keyword evidence="2" id="KW-0677">Repeat</keyword>
<dbReference type="InterPro" id="IPR015943">
    <property type="entry name" value="WD40/YVTN_repeat-like_dom_sf"/>
</dbReference>
<keyword evidence="6" id="KW-1185">Reference proteome</keyword>
<reference evidence="5 6" key="1">
    <citation type="journal article" date="2022" name="bioRxiv">
        <title>Genomics of Preaxostyla Flagellates Illuminates Evolutionary Transitions and the Path Towards Mitochondrial Loss.</title>
        <authorList>
            <person name="Novak L.V.F."/>
            <person name="Treitli S.C."/>
            <person name="Pyrih J."/>
            <person name="Halakuc P."/>
            <person name="Pipaliya S.V."/>
            <person name="Vacek V."/>
            <person name="Brzon O."/>
            <person name="Soukal P."/>
            <person name="Eme L."/>
            <person name="Dacks J.B."/>
            <person name="Karnkowska A."/>
            <person name="Elias M."/>
            <person name="Hampl V."/>
        </authorList>
    </citation>
    <scope>NUCLEOTIDE SEQUENCE [LARGE SCALE GENOMIC DNA]</scope>
    <source>
        <strain evidence="5">NAU3</strain>
        <tissue evidence="5">Gut</tissue>
    </source>
</reference>
<feature type="compositionally biased region" description="Basic and acidic residues" evidence="4">
    <location>
        <begin position="1033"/>
        <end position="1048"/>
    </location>
</feature>
<evidence type="ECO:0000256" key="1">
    <source>
        <dbReference type="ARBA" id="ARBA00022574"/>
    </source>
</evidence>
<evidence type="ECO:0000313" key="6">
    <source>
        <dbReference type="Proteomes" id="UP001281761"/>
    </source>
</evidence>
<feature type="compositionally biased region" description="Basic and acidic residues" evidence="4">
    <location>
        <begin position="439"/>
        <end position="455"/>
    </location>
</feature>
<dbReference type="InterPro" id="IPR050349">
    <property type="entry name" value="WD_LIS1/nudF_dynein_reg"/>
</dbReference>
<dbReference type="Gene3D" id="2.130.10.10">
    <property type="entry name" value="YVTN repeat-like/Quinoprotein amine dehydrogenase"/>
    <property type="match status" value="3"/>
</dbReference>
<feature type="compositionally biased region" description="Basic and acidic residues" evidence="4">
    <location>
        <begin position="947"/>
        <end position="960"/>
    </location>
</feature>
<dbReference type="CDD" id="cd22249">
    <property type="entry name" value="UDM1_RNF168_RNF169-like"/>
    <property type="match status" value="1"/>
</dbReference>
<dbReference type="EMBL" id="JARBJD010000112">
    <property type="protein sequence ID" value="KAK2951861.1"/>
    <property type="molecule type" value="Genomic_DNA"/>
</dbReference>
<name>A0ABQ9XHD4_9EUKA</name>
<feature type="repeat" description="WD" evidence="3">
    <location>
        <begin position="1323"/>
        <end position="1364"/>
    </location>
</feature>
<feature type="compositionally biased region" description="Basic residues" evidence="4">
    <location>
        <begin position="1196"/>
        <end position="1205"/>
    </location>
</feature>
<comment type="caution">
    <text evidence="5">The sequence shown here is derived from an EMBL/GenBank/DDBJ whole genome shotgun (WGS) entry which is preliminary data.</text>
</comment>
<keyword evidence="1 3" id="KW-0853">WD repeat</keyword>
<dbReference type="PROSITE" id="PS50294">
    <property type="entry name" value="WD_REPEATS_REGION"/>
    <property type="match status" value="3"/>
</dbReference>
<evidence type="ECO:0000256" key="3">
    <source>
        <dbReference type="PROSITE-ProRule" id="PRU00221"/>
    </source>
</evidence>
<proteinExistence type="predicted"/>
<dbReference type="PRINTS" id="PR00320">
    <property type="entry name" value="GPROTEINBRPT"/>
</dbReference>
<feature type="region of interest" description="Disordered" evidence="4">
    <location>
        <begin position="428"/>
        <end position="478"/>
    </location>
</feature>
<dbReference type="InterPro" id="IPR019775">
    <property type="entry name" value="WD40_repeat_CS"/>
</dbReference>
<feature type="compositionally biased region" description="Basic and acidic residues" evidence="4">
    <location>
        <begin position="682"/>
        <end position="693"/>
    </location>
</feature>
<evidence type="ECO:0000256" key="4">
    <source>
        <dbReference type="SAM" id="MobiDB-lite"/>
    </source>
</evidence>
<feature type="compositionally biased region" description="Acidic residues" evidence="4">
    <location>
        <begin position="1009"/>
        <end position="1018"/>
    </location>
</feature>
<feature type="region of interest" description="Disordered" evidence="4">
    <location>
        <begin position="920"/>
        <end position="1162"/>
    </location>
</feature>
<feature type="repeat" description="WD" evidence="3">
    <location>
        <begin position="58"/>
        <end position="97"/>
    </location>
</feature>
<dbReference type="SMART" id="SM00320">
    <property type="entry name" value="WD40"/>
    <property type="match status" value="6"/>
</dbReference>
<dbReference type="PROSITE" id="PS50082">
    <property type="entry name" value="WD_REPEATS_2"/>
    <property type="match status" value="4"/>
</dbReference>
<feature type="compositionally biased region" description="Basic and acidic residues" evidence="4">
    <location>
        <begin position="920"/>
        <end position="935"/>
    </location>
</feature>
<dbReference type="InterPro" id="IPR036322">
    <property type="entry name" value="WD40_repeat_dom_sf"/>
</dbReference>
<feature type="compositionally biased region" description="Basic and acidic residues" evidence="4">
    <location>
        <begin position="649"/>
        <end position="669"/>
    </location>
</feature>
<evidence type="ECO:0000313" key="5">
    <source>
        <dbReference type="EMBL" id="KAK2951861.1"/>
    </source>
</evidence>